<evidence type="ECO:0000256" key="9">
    <source>
        <dbReference type="ARBA" id="ARBA00023136"/>
    </source>
</evidence>
<evidence type="ECO:0000313" key="15">
    <source>
        <dbReference type="EMBL" id="KAH6831750.1"/>
    </source>
</evidence>
<evidence type="ECO:0000259" key="13">
    <source>
        <dbReference type="Pfam" id="PF08263"/>
    </source>
</evidence>
<evidence type="ECO:0000256" key="12">
    <source>
        <dbReference type="SAM" id="SignalP"/>
    </source>
</evidence>
<dbReference type="EMBL" id="SDAM02000082">
    <property type="protein sequence ID" value="KAH6831750.1"/>
    <property type="molecule type" value="Genomic_DNA"/>
</dbReference>
<comment type="subcellular location">
    <subcellularLocation>
        <location evidence="1">Cell membrane</location>
        <topology evidence="1">Single-pass type I membrane protein</topology>
    </subcellularLocation>
</comment>
<dbReference type="GO" id="GO:0051707">
    <property type="term" value="P:response to other organism"/>
    <property type="evidence" value="ECO:0007669"/>
    <property type="project" value="UniProtKB-ARBA"/>
</dbReference>
<dbReference type="InterPro" id="IPR003591">
    <property type="entry name" value="Leu-rich_rpt_typical-subtyp"/>
</dbReference>
<dbReference type="GO" id="GO:0005886">
    <property type="term" value="C:plasma membrane"/>
    <property type="evidence" value="ECO:0007669"/>
    <property type="project" value="UniProtKB-SubCell"/>
</dbReference>
<feature type="domain" description="Leucine-rich repeat-containing N-terminal plant-type" evidence="13">
    <location>
        <begin position="35"/>
        <end position="75"/>
    </location>
</feature>
<feature type="domain" description="Disease resistance R13L4/SHOC-2-like LRR" evidence="14">
    <location>
        <begin position="264"/>
        <end position="413"/>
    </location>
</feature>
<gene>
    <name evidence="15" type="ORF">C2S53_008369</name>
</gene>
<dbReference type="InterPro" id="IPR001611">
    <property type="entry name" value="Leu-rich_rpt"/>
</dbReference>
<dbReference type="Pfam" id="PF00560">
    <property type="entry name" value="LRR_1"/>
    <property type="match status" value="8"/>
</dbReference>
<evidence type="ECO:0000259" key="14">
    <source>
        <dbReference type="Pfam" id="PF23598"/>
    </source>
</evidence>
<keyword evidence="7" id="KW-0677">Repeat</keyword>
<dbReference type="PANTHER" id="PTHR48063:SF101">
    <property type="entry name" value="LRR RECEPTOR-LIKE SERINE_THREONINE-PROTEIN KINASE FLS2"/>
    <property type="match status" value="1"/>
</dbReference>
<dbReference type="Gene3D" id="3.80.10.10">
    <property type="entry name" value="Ribonuclease Inhibitor"/>
    <property type="match status" value="6"/>
</dbReference>
<dbReference type="SMART" id="SM00369">
    <property type="entry name" value="LRR_TYP"/>
    <property type="match status" value="9"/>
</dbReference>
<evidence type="ECO:0000256" key="5">
    <source>
        <dbReference type="ARBA" id="ARBA00022692"/>
    </source>
</evidence>
<dbReference type="InterPro" id="IPR013210">
    <property type="entry name" value="LRR_N_plant-typ"/>
</dbReference>
<protein>
    <recommendedName>
        <fullName evidence="17">Leucine-rich repeat-containing N-terminal plant-type domain-containing protein</fullName>
    </recommendedName>
</protein>
<keyword evidence="3" id="KW-1003">Cell membrane</keyword>
<dbReference type="FunFam" id="3.80.10.10:FF:000383">
    <property type="entry name" value="Leucine-rich repeat receptor protein kinase EMS1"/>
    <property type="match status" value="1"/>
</dbReference>
<dbReference type="InterPro" id="IPR055414">
    <property type="entry name" value="LRR_R13L4/SHOC2-like"/>
</dbReference>
<evidence type="ECO:0000256" key="4">
    <source>
        <dbReference type="ARBA" id="ARBA00022614"/>
    </source>
</evidence>
<reference evidence="15 16" key="1">
    <citation type="journal article" date="2021" name="Nat. Commun.">
        <title>Incipient diploidization of the medicinal plant Perilla within 10,000 years.</title>
        <authorList>
            <person name="Zhang Y."/>
            <person name="Shen Q."/>
            <person name="Leng L."/>
            <person name="Zhang D."/>
            <person name="Chen S."/>
            <person name="Shi Y."/>
            <person name="Ning Z."/>
            <person name="Chen S."/>
        </authorList>
    </citation>
    <scope>NUCLEOTIDE SEQUENCE [LARGE SCALE GENOMIC DNA]</scope>
    <source>
        <strain evidence="16">cv. PC099</strain>
    </source>
</reference>
<evidence type="ECO:0000313" key="16">
    <source>
        <dbReference type="Proteomes" id="UP001190926"/>
    </source>
</evidence>
<dbReference type="FunFam" id="3.80.10.10:FF:000111">
    <property type="entry name" value="LRR receptor-like serine/threonine-protein kinase ERECTA"/>
    <property type="match status" value="1"/>
</dbReference>
<keyword evidence="10" id="KW-0325">Glycoprotein</keyword>
<evidence type="ECO:0000256" key="10">
    <source>
        <dbReference type="ARBA" id="ARBA00023180"/>
    </source>
</evidence>
<comment type="caution">
    <text evidence="15">The sequence shown here is derived from an EMBL/GenBank/DDBJ whole genome shotgun (WGS) entry which is preliminary data.</text>
</comment>
<feature type="transmembrane region" description="Helical" evidence="11">
    <location>
        <begin position="832"/>
        <end position="854"/>
    </location>
</feature>
<feature type="chain" id="PRO_5042180896" description="Leucine-rich repeat-containing N-terminal plant-type domain-containing protein" evidence="12">
    <location>
        <begin position="29"/>
        <end position="888"/>
    </location>
</feature>
<dbReference type="Pfam" id="PF13855">
    <property type="entry name" value="LRR_8"/>
    <property type="match status" value="1"/>
</dbReference>
<name>A0AAD4JEP2_PERFH</name>
<dbReference type="PANTHER" id="PTHR48063">
    <property type="entry name" value="LRR RECEPTOR-LIKE KINASE"/>
    <property type="match status" value="1"/>
</dbReference>
<dbReference type="SUPFAM" id="SSF52058">
    <property type="entry name" value="L domain-like"/>
    <property type="match status" value="3"/>
</dbReference>
<keyword evidence="6 12" id="KW-0732">Signal</keyword>
<dbReference type="Pfam" id="PF08263">
    <property type="entry name" value="LRRNT_2"/>
    <property type="match status" value="1"/>
</dbReference>
<keyword evidence="8 11" id="KW-1133">Transmembrane helix</keyword>
<accession>A0AAD4JEP2</accession>
<keyword evidence="9 11" id="KW-0472">Membrane</keyword>
<dbReference type="Pfam" id="PF23598">
    <property type="entry name" value="LRR_14"/>
    <property type="match status" value="1"/>
</dbReference>
<evidence type="ECO:0000256" key="7">
    <source>
        <dbReference type="ARBA" id="ARBA00022737"/>
    </source>
</evidence>
<proteinExistence type="inferred from homology"/>
<comment type="similarity">
    <text evidence="2">Belongs to the RLP family.</text>
</comment>
<keyword evidence="4" id="KW-0433">Leucine-rich repeat</keyword>
<feature type="transmembrane region" description="Helical" evidence="11">
    <location>
        <begin position="861"/>
        <end position="881"/>
    </location>
</feature>
<evidence type="ECO:0000256" key="8">
    <source>
        <dbReference type="ARBA" id="ARBA00022989"/>
    </source>
</evidence>
<dbReference type="InterPro" id="IPR046956">
    <property type="entry name" value="RLP23-like"/>
</dbReference>
<evidence type="ECO:0000256" key="2">
    <source>
        <dbReference type="ARBA" id="ARBA00009592"/>
    </source>
</evidence>
<keyword evidence="5 11" id="KW-0812">Transmembrane</keyword>
<evidence type="ECO:0008006" key="17">
    <source>
        <dbReference type="Google" id="ProtNLM"/>
    </source>
</evidence>
<sequence length="888" mass="99806">MIFHKRLALKFLVLVSLWIKYDPIFVAGEVRCIEREREALLTFRRALIDDYGILSSWGIEDEKKDCCKWKGVVCSNTTGHVISLHLRGDRSRDISYLRGKISSALLELDRLIDLDMSGNDFGDDRIPEFIGSMKQLQHLNLNESSFSGIVPPQLGNLTNLRTLDLSSNLLRFDNLDWISRLSFLNLLDLSDSDLSNVTDWLEQMMKLHSLRDLYLRNTSIRDVRPSADLFANSSSASLSVLHLSQNELTSSTFDWLFNITSSIVTLDLSFNQLDGPIPNSFGKLINLEILGLSSNMFGHEIPNSLGNLSHLQSLALSNNQLTGPVPESLGQLSKLQYLDVSFNSLEGTITEANFMKLENLYWLDLSINPMLKMNISPVWNPPFQLDYINLAGCNIGPRFPAWIRTQTDFTWLDLSGARISDQLPQWLSEFSSPFVEYLNLSYNQISGSVPDFSSKLISIVDLESNMLSGLLPLFHPSTWFCQLSLNMFSGSISSLCTVSYGKLELLDLSGNQFSGELPDCWEKMKGLQVLSLANNYFSGEIPRGFGALSDLRSLHLRNNSFSGELPSTLKNCQFLKLFDIGENEVTGTIPAWIGENYRYMTHVSLRRNKFHGSIPPEICNLIQIQMLDLSRNNISGEIPECFNNFTSLSEKNGMLSEEKENSMHNFIIDYALVQWKGQELMQYRNNLRLLKLVDLSSNRLVGDIPRAFACLKGLISLNLSRNDLTGKIIWDIGEMETLEILDLSRNKLSGVIPIGLAELHYLAVLDLANNNLSGKIPLGTQLQSFNASVYAGNSRLCGLPLALCPGDGAAQDDDGSVTPSSLSVSYNYMIEFWISMAFGFTFGFWGVVASLVFIRSWRTAYFHFLGSIWEWLYVTSVLFSAKFRGSST</sequence>
<dbReference type="AlphaFoldDB" id="A0AAD4JEP2"/>
<feature type="signal peptide" evidence="12">
    <location>
        <begin position="1"/>
        <end position="28"/>
    </location>
</feature>
<organism evidence="15 16">
    <name type="scientific">Perilla frutescens var. hirtella</name>
    <name type="common">Perilla citriodora</name>
    <name type="synonym">Perilla setoyensis</name>
    <dbReference type="NCBI Taxonomy" id="608512"/>
    <lineage>
        <taxon>Eukaryota</taxon>
        <taxon>Viridiplantae</taxon>
        <taxon>Streptophyta</taxon>
        <taxon>Embryophyta</taxon>
        <taxon>Tracheophyta</taxon>
        <taxon>Spermatophyta</taxon>
        <taxon>Magnoliopsida</taxon>
        <taxon>eudicotyledons</taxon>
        <taxon>Gunneridae</taxon>
        <taxon>Pentapetalae</taxon>
        <taxon>asterids</taxon>
        <taxon>lamiids</taxon>
        <taxon>Lamiales</taxon>
        <taxon>Lamiaceae</taxon>
        <taxon>Nepetoideae</taxon>
        <taxon>Elsholtzieae</taxon>
        <taxon>Perilla</taxon>
    </lineage>
</organism>
<keyword evidence="16" id="KW-1185">Reference proteome</keyword>
<evidence type="ECO:0000256" key="6">
    <source>
        <dbReference type="ARBA" id="ARBA00022729"/>
    </source>
</evidence>
<evidence type="ECO:0000256" key="11">
    <source>
        <dbReference type="SAM" id="Phobius"/>
    </source>
</evidence>
<dbReference type="Proteomes" id="UP001190926">
    <property type="component" value="Unassembled WGS sequence"/>
</dbReference>
<dbReference type="GO" id="GO:0006952">
    <property type="term" value="P:defense response"/>
    <property type="evidence" value="ECO:0007669"/>
    <property type="project" value="UniProtKB-ARBA"/>
</dbReference>
<dbReference type="FunFam" id="3.80.10.10:FF:000095">
    <property type="entry name" value="LRR receptor-like serine/threonine-protein kinase GSO1"/>
    <property type="match status" value="1"/>
</dbReference>
<dbReference type="InterPro" id="IPR032675">
    <property type="entry name" value="LRR_dom_sf"/>
</dbReference>
<evidence type="ECO:0000256" key="1">
    <source>
        <dbReference type="ARBA" id="ARBA00004251"/>
    </source>
</evidence>
<evidence type="ECO:0000256" key="3">
    <source>
        <dbReference type="ARBA" id="ARBA00022475"/>
    </source>
</evidence>